<comment type="caution">
    <text evidence="2">The sequence shown here is derived from an EMBL/GenBank/DDBJ whole genome shotgun (WGS) entry which is preliminary data.</text>
</comment>
<evidence type="ECO:0000313" key="3">
    <source>
        <dbReference type="Proteomes" id="UP000295182"/>
    </source>
</evidence>
<feature type="region of interest" description="Disordered" evidence="1">
    <location>
        <begin position="148"/>
        <end position="197"/>
    </location>
</feature>
<evidence type="ECO:0000313" key="2">
    <source>
        <dbReference type="EMBL" id="TCP16910.1"/>
    </source>
</evidence>
<gene>
    <name evidence="2" type="ORF">EV674_11549</name>
</gene>
<organism evidence="2 3">
    <name type="scientific">Simplicispira metamorpha</name>
    <dbReference type="NCBI Taxonomy" id="80881"/>
    <lineage>
        <taxon>Bacteria</taxon>
        <taxon>Pseudomonadati</taxon>
        <taxon>Pseudomonadota</taxon>
        <taxon>Betaproteobacteria</taxon>
        <taxon>Burkholderiales</taxon>
        <taxon>Comamonadaceae</taxon>
        <taxon>Simplicispira</taxon>
    </lineage>
</organism>
<sequence length="197" mass="20713">MEPCLQRLSVSGPTPMCSASSVTGARPWWRAPGSPPIGFCGRAVRGETSGNESRKVPPHGNRRRAQPWSAQELIWRRCGGHEQSRCDAGADGCASRPTVCCGAHGRAARCSTCHTHSAQCFCGHQRPGANEHAARQSAHRAQAYACRSAARSSSGAQPKAGSSPRIAELATSPEHISQSSGQPGGEKKLPRTPAKVG</sequence>
<dbReference type="AlphaFoldDB" id="A0A4R2N7I6"/>
<keyword evidence="3" id="KW-1185">Reference proteome</keyword>
<dbReference type="EMBL" id="SLXH01000015">
    <property type="protein sequence ID" value="TCP16910.1"/>
    <property type="molecule type" value="Genomic_DNA"/>
</dbReference>
<feature type="region of interest" description="Disordered" evidence="1">
    <location>
        <begin position="47"/>
        <end position="67"/>
    </location>
</feature>
<feature type="compositionally biased region" description="Basic residues" evidence="1">
    <location>
        <begin position="56"/>
        <end position="65"/>
    </location>
</feature>
<protein>
    <submittedName>
        <fullName evidence="2">Uncharacterized protein</fullName>
    </submittedName>
</protein>
<accession>A0A4R2N7I6</accession>
<reference evidence="2 3" key="1">
    <citation type="submission" date="2019-03" db="EMBL/GenBank/DDBJ databases">
        <title>Genomic Encyclopedia of Type Strains, Phase IV (KMG-IV): sequencing the most valuable type-strain genomes for metagenomic binning, comparative biology and taxonomic classification.</title>
        <authorList>
            <person name="Goeker M."/>
        </authorList>
    </citation>
    <scope>NUCLEOTIDE SEQUENCE [LARGE SCALE GENOMIC DNA]</scope>
    <source>
        <strain evidence="2 3">DSM 1837</strain>
    </source>
</reference>
<dbReference type="Proteomes" id="UP000295182">
    <property type="component" value="Unassembled WGS sequence"/>
</dbReference>
<name>A0A4R2N7I6_9BURK</name>
<proteinExistence type="predicted"/>
<evidence type="ECO:0000256" key="1">
    <source>
        <dbReference type="SAM" id="MobiDB-lite"/>
    </source>
</evidence>